<reference evidence="2" key="1">
    <citation type="submission" date="2022-11" db="UniProtKB">
        <authorList>
            <consortium name="WormBaseParasite"/>
        </authorList>
    </citation>
    <scope>IDENTIFICATION</scope>
</reference>
<dbReference type="WBParaSite" id="JU765_v2.g1438.t1">
    <property type="protein sequence ID" value="JU765_v2.g1438.t1"/>
    <property type="gene ID" value="JU765_v2.g1438"/>
</dbReference>
<proteinExistence type="predicted"/>
<evidence type="ECO:0000313" key="2">
    <source>
        <dbReference type="WBParaSite" id="JU765_v2.g1438.t1"/>
    </source>
</evidence>
<dbReference type="Proteomes" id="UP000887576">
    <property type="component" value="Unplaced"/>
</dbReference>
<name>A0AC34QAH0_9BILA</name>
<evidence type="ECO:0000313" key="1">
    <source>
        <dbReference type="Proteomes" id="UP000887576"/>
    </source>
</evidence>
<organism evidence="1 2">
    <name type="scientific">Panagrolaimus sp. JU765</name>
    <dbReference type="NCBI Taxonomy" id="591449"/>
    <lineage>
        <taxon>Eukaryota</taxon>
        <taxon>Metazoa</taxon>
        <taxon>Ecdysozoa</taxon>
        <taxon>Nematoda</taxon>
        <taxon>Chromadorea</taxon>
        <taxon>Rhabditida</taxon>
        <taxon>Tylenchina</taxon>
        <taxon>Panagrolaimomorpha</taxon>
        <taxon>Panagrolaimoidea</taxon>
        <taxon>Panagrolaimidae</taxon>
        <taxon>Panagrolaimus</taxon>
    </lineage>
</organism>
<protein>
    <submittedName>
        <fullName evidence="2">Globin family profile domain-containing protein</fullName>
    </submittedName>
</protein>
<accession>A0AC34QAH0</accession>
<sequence>MYRVAFLKQKVGSLHDQEIYRLNACSLSESDSTASSPDFGMPECPVIQEDNVTMSHDHVVDLPFHPGGVERAGSQVGSLRSTMSLSSDSDFLEDNETTRRMHQEIRRLSPEARVILKQTFHTMENRPIRCGLNIMIALFSEFPHYKNIWPQFRQIPDSSLMNAPELTKHAAIYMRGLRTIIENLDDDDRITKALRKIAHAHVKWGIYKKHIIHMLGPVLDQVQAYNGMTPEIKDAWTVLYDVIANLIDIFRESEAANVRHIVAQTDRAAVKNRY</sequence>